<keyword evidence="7" id="KW-1185">Reference proteome</keyword>
<dbReference type="AlphaFoldDB" id="A0A7U8GU52"/>
<proteinExistence type="inferred from homology"/>
<dbReference type="InterPro" id="IPR005119">
    <property type="entry name" value="LysR_subst-bd"/>
</dbReference>
<dbReference type="Gene3D" id="1.10.10.10">
    <property type="entry name" value="Winged helix-like DNA-binding domain superfamily/Winged helix DNA-binding domain"/>
    <property type="match status" value="1"/>
</dbReference>
<dbReference type="InterPro" id="IPR036388">
    <property type="entry name" value="WH-like_DNA-bd_sf"/>
</dbReference>
<gene>
    <name evidence="6" type="ORF">MED92_06846</name>
</gene>
<evidence type="ECO:0000313" key="6">
    <source>
        <dbReference type="EMBL" id="EAR62815.1"/>
    </source>
</evidence>
<keyword evidence="3" id="KW-0238">DNA-binding</keyword>
<accession>A0A7U8GU52</accession>
<dbReference type="InterPro" id="IPR058163">
    <property type="entry name" value="LysR-type_TF_proteobact-type"/>
</dbReference>
<dbReference type="Proteomes" id="UP000002171">
    <property type="component" value="Unassembled WGS sequence"/>
</dbReference>
<comment type="similarity">
    <text evidence="1">Belongs to the LysR transcriptional regulatory family.</text>
</comment>
<evidence type="ECO:0000259" key="5">
    <source>
        <dbReference type="PROSITE" id="PS50931"/>
    </source>
</evidence>
<evidence type="ECO:0000256" key="1">
    <source>
        <dbReference type="ARBA" id="ARBA00009437"/>
    </source>
</evidence>
<evidence type="ECO:0000313" key="7">
    <source>
        <dbReference type="Proteomes" id="UP000002171"/>
    </source>
</evidence>
<evidence type="ECO:0000256" key="3">
    <source>
        <dbReference type="ARBA" id="ARBA00023125"/>
    </source>
</evidence>
<dbReference type="SUPFAM" id="SSF53850">
    <property type="entry name" value="Periplasmic binding protein-like II"/>
    <property type="match status" value="1"/>
</dbReference>
<feature type="domain" description="HTH lysR-type" evidence="5">
    <location>
        <begin position="1"/>
        <end position="61"/>
    </location>
</feature>
<reference evidence="6 7" key="1">
    <citation type="submission" date="2006-02" db="EMBL/GenBank/DDBJ databases">
        <authorList>
            <person name="Pinhassi J."/>
            <person name="Pedros-Alio C."/>
            <person name="Ferriera S."/>
            <person name="Johnson J."/>
            <person name="Kravitz S."/>
            <person name="Halpern A."/>
            <person name="Remington K."/>
            <person name="Beeson K."/>
            <person name="Tran B."/>
            <person name="Rogers Y.-H."/>
            <person name="Friedman R."/>
            <person name="Venter J.C."/>
        </authorList>
    </citation>
    <scope>NUCLEOTIDE SEQUENCE [LARGE SCALE GENOMIC DNA]</scope>
    <source>
        <strain evidence="6 7">MED92</strain>
    </source>
</reference>
<keyword evidence="2" id="KW-0805">Transcription regulation</keyword>
<dbReference type="OrthoDB" id="9815676at2"/>
<dbReference type="GO" id="GO:0043565">
    <property type="term" value="F:sequence-specific DNA binding"/>
    <property type="evidence" value="ECO:0007669"/>
    <property type="project" value="TreeGrafter"/>
</dbReference>
<name>A0A7U8GU52_NEPCE</name>
<evidence type="ECO:0000256" key="4">
    <source>
        <dbReference type="ARBA" id="ARBA00023163"/>
    </source>
</evidence>
<dbReference type="RefSeq" id="WP_007021833.1">
    <property type="nucleotide sequence ID" value="NZ_CH724126.1"/>
</dbReference>
<keyword evidence="4" id="KW-0804">Transcription</keyword>
<sequence length="300" mass="33701">MNDHYWSGIRSFLAVAKCGSFTLAAEETGTSKASLSQQVSQLEKTLNLQLLYRTTRSIRLTEVGEGYLQRCEAAVAQLDAAQEWAVAHKQIISGTIKMNSVGGLIGESVIAPLLIEFQKHYPDICVELDFSSRRVDLLKDDYDLVLRMGDLPDSSLIARRLHQIKTCYVASPEFIQRQKPIRHPLDISGIPMICGSVTDWTFNKDQEQCQISFKQGFKIPNGRVMLDAAKSGLGVARLADIYVQPAIRSGALEEILEEWSITTPLSLVCPPARHQLDRVKLLMDWLVDNFPERYQHLLAE</sequence>
<evidence type="ECO:0000256" key="2">
    <source>
        <dbReference type="ARBA" id="ARBA00023015"/>
    </source>
</evidence>
<dbReference type="InterPro" id="IPR000847">
    <property type="entry name" value="LysR_HTH_N"/>
</dbReference>
<dbReference type="Pfam" id="PF00126">
    <property type="entry name" value="HTH_1"/>
    <property type="match status" value="1"/>
</dbReference>
<dbReference type="Gene3D" id="3.40.190.290">
    <property type="match status" value="1"/>
</dbReference>
<dbReference type="FunFam" id="1.10.10.10:FF:000001">
    <property type="entry name" value="LysR family transcriptional regulator"/>
    <property type="match status" value="1"/>
</dbReference>
<dbReference type="Pfam" id="PF03466">
    <property type="entry name" value="LysR_substrate"/>
    <property type="match status" value="1"/>
</dbReference>
<dbReference type="PANTHER" id="PTHR30537:SF5">
    <property type="entry name" value="HTH-TYPE TRANSCRIPTIONAL ACTIVATOR TTDR-RELATED"/>
    <property type="match status" value="1"/>
</dbReference>
<dbReference type="GO" id="GO:0006351">
    <property type="term" value="P:DNA-templated transcription"/>
    <property type="evidence" value="ECO:0007669"/>
    <property type="project" value="TreeGrafter"/>
</dbReference>
<comment type="caution">
    <text evidence="6">The sequence shown here is derived from an EMBL/GenBank/DDBJ whole genome shotgun (WGS) entry which is preliminary data.</text>
</comment>
<dbReference type="PANTHER" id="PTHR30537">
    <property type="entry name" value="HTH-TYPE TRANSCRIPTIONAL REGULATOR"/>
    <property type="match status" value="1"/>
</dbReference>
<dbReference type="PROSITE" id="PS50931">
    <property type="entry name" value="HTH_LYSR"/>
    <property type="match status" value="1"/>
</dbReference>
<protein>
    <submittedName>
        <fullName evidence="6">Transcriptional regulator, LysR family protein</fullName>
    </submittedName>
</protein>
<dbReference type="SUPFAM" id="SSF46785">
    <property type="entry name" value="Winged helix' DNA-binding domain"/>
    <property type="match status" value="1"/>
</dbReference>
<dbReference type="GO" id="GO:0003700">
    <property type="term" value="F:DNA-binding transcription factor activity"/>
    <property type="evidence" value="ECO:0007669"/>
    <property type="project" value="InterPro"/>
</dbReference>
<dbReference type="InterPro" id="IPR036390">
    <property type="entry name" value="WH_DNA-bd_sf"/>
</dbReference>
<dbReference type="EMBL" id="AAOW01000001">
    <property type="protein sequence ID" value="EAR62815.1"/>
    <property type="molecule type" value="Genomic_DNA"/>
</dbReference>
<organism evidence="6 7">
    <name type="scientific">Neptuniibacter caesariensis</name>
    <dbReference type="NCBI Taxonomy" id="207954"/>
    <lineage>
        <taxon>Bacteria</taxon>
        <taxon>Pseudomonadati</taxon>
        <taxon>Pseudomonadota</taxon>
        <taxon>Gammaproteobacteria</taxon>
        <taxon>Oceanospirillales</taxon>
        <taxon>Oceanospirillaceae</taxon>
        <taxon>Neptuniibacter</taxon>
    </lineage>
</organism>
<dbReference type="CDD" id="cd08422">
    <property type="entry name" value="PBP2_CrgA_like"/>
    <property type="match status" value="1"/>
</dbReference>